<proteinExistence type="predicted"/>
<dbReference type="EMBL" id="WJBC01000003">
    <property type="protein sequence ID" value="MBC3803356.1"/>
    <property type="molecule type" value="Genomic_DNA"/>
</dbReference>
<evidence type="ECO:0000313" key="2">
    <source>
        <dbReference type="Proteomes" id="UP000603234"/>
    </source>
</evidence>
<reference evidence="1 2" key="1">
    <citation type="journal article" date="2020" name="mSystems">
        <title>Defining Genomic and Predicted Metabolic Features of the Acetobacterium Genus.</title>
        <authorList>
            <person name="Ross D.E."/>
            <person name="Marshall C.W."/>
            <person name="Gulliver D."/>
            <person name="May H.D."/>
            <person name="Norman R.S."/>
        </authorList>
    </citation>
    <scope>NUCLEOTIDE SEQUENCE [LARGE SCALE GENOMIC DNA]</scope>
    <source>
        <strain evidence="1 2">DSM 8238</strain>
    </source>
</reference>
<comment type="caution">
    <text evidence="1">The sequence shown here is derived from an EMBL/GenBank/DDBJ whole genome shotgun (WGS) entry which is preliminary data.</text>
</comment>
<sequence length="81" mass="9310">MENYSLQSNEVVLYKGNASIDERKPNTEGFLTSITHREVILTNINIVLILKSKKMFSKEEVDIKIFPVGDIKIFNDIPQLK</sequence>
<organism evidence="1 2">
    <name type="scientific">Acetobacterium fimetarium</name>
    <dbReference type="NCBI Taxonomy" id="52691"/>
    <lineage>
        <taxon>Bacteria</taxon>
        <taxon>Bacillati</taxon>
        <taxon>Bacillota</taxon>
        <taxon>Clostridia</taxon>
        <taxon>Eubacteriales</taxon>
        <taxon>Eubacteriaceae</taxon>
        <taxon>Acetobacterium</taxon>
    </lineage>
</organism>
<accession>A0ABR6WSZ5</accession>
<dbReference type="Proteomes" id="UP000603234">
    <property type="component" value="Unassembled WGS sequence"/>
</dbReference>
<evidence type="ECO:0000313" key="1">
    <source>
        <dbReference type="EMBL" id="MBC3803356.1"/>
    </source>
</evidence>
<protein>
    <submittedName>
        <fullName evidence="1">Uncharacterized protein</fullName>
    </submittedName>
</protein>
<gene>
    <name evidence="1" type="ORF">GH808_02740</name>
</gene>
<keyword evidence="2" id="KW-1185">Reference proteome</keyword>
<name>A0ABR6WSZ5_9FIRM</name>
<dbReference type="RefSeq" id="WP_186841285.1">
    <property type="nucleotide sequence ID" value="NZ_WJBC01000003.1"/>
</dbReference>